<accession>L1MYS8</accession>
<organism evidence="2 3">
    <name type="scientific">Hoylesella saccharolytica F0055</name>
    <dbReference type="NCBI Taxonomy" id="1127699"/>
    <lineage>
        <taxon>Bacteria</taxon>
        <taxon>Pseudomonadati</taxon>
        <taxon>Bacteroidota</taxon>
        <taxon>Bacteroidia</taxon>
        <taxon>Bacteroidales</taxon>
        <taxon>Prevotellaceae</taxon>
        <taxon>Hoylesella</taxon>
    </lineage>
</organism>
<feature type="domain" description="LicD/FKTN/FKRP nucleotidyltransferase" evidence="1">
    <location>
        <begin position="25"/>
        <end position="237"/>
    </location>
</feature>
<dbReference type="EMBL" id="AMEP01000164">
    <property type="protein sequence ID" value="EKX96116.1"/>
    <property type="molecule type" value="Genomic_DNA"/>
</dbReference>
<dbReference type="PANTHER" id="PTHR43404">
    <property type="entry name" value="LIPOPOLYSACCHARIDE CHOLINEPHOSPHOTRANSFERASE LICD"/>
    <property type="match status" value="1"/>
</dbReference>
<sequence>MKKELSIEELHQIVLNIGKEFHKICINNNIPYYILAGTMLGAIRHKGFIPWDDDIDIGIPRQYFSETINLLRKELPSKYSVTTIEDEIGVWGEIVKIEDTTTVIKEKDRDTHGKDVGAFIDLFPLDHTKNQNYGRFSHNMLIQRLLAAQQFIIGNESSSFLAKIYKTIAQIFGRYCFVRAIKYVVKKKGRFITTYCGFGACENVPAEIYGEPVLYKFEDSEFYGLAKPEYYLESLYGNWRELPKEEERHTHLLEMYYK</sequence>
<reference evidence="2 3" key="1">
    <citation type="submission" date="2012-05" db="EMBL/GenBank/DDBJ databases">
        <authorList>
            <person name="Weinstock G."/>
            <person name="Sodergren E."/>
            <person name="Lobos E.A."/>
            <person name="Fulton L."/>
            <person name="Fulton R."/>
            <person name="Courtney L."/>
            <person name="Fronick C."/>
            <person name="O'Laughlin M."/>
            <person name="Godfrey J."/>
            <person name="Wilson R.M."/>
            <person name="Miner T."/>
            <person name="Farmer C."/>
            <person name="Delehaunty K."/>
            <person name="Cordes M."/>
            <person name="Minx P."/>
            <person name="Tomlinson C."/>
            <person name="Chen J."/>
            <person name="Wollam A."/>
            <person name="Pepin K.H."/>
            <person name="Bhonagiri V."/>
            <person name="Zhang X."/>
            <person name="Suruliraj S."/>
            <person name="Warren W."/>
            <person name="Mitreva M."/>
            <person name="Mardis E.R."/>
            <person name="Wilson R.K."/>
        </authorList>
    </citation>
    <scope>NUCLEOTIDE SEQUENCE [LARGE SCALE GENOMIC DNA]</scope>
    <source>
        <strain evidence="2 3">F0055</strain>
    </source>
</reference>
<protein>
    <submittedName>
        <fullName evidence="2">LICD family protein</fullName>
    </submittedName>
</protein>
<name>L1MYS8_9BACT</name>
<dbReference type="AlphaFoldDB" id="L1MYS8"/>
<dbReference type="OrthoDB" id="9786100at2"/>
<dbReference type="GO" id="GO:0009100">
    <property type="term" value="P:glycoprotein metabolic process"/>
    <property type="evidence" value="ECO:0007669"/>
    <property type="project" value="UniProtKB-ARBA"/>
</dbReference>
<dbReference type="PATRIC" id="fig|1127699.3.peg.2312"/>
<gene>
    <name evidence="2" type="ORF">HMPREF9151_02518</name>
</gene>
<dbReference type="PANTHER" id="PTHR43404:SF2">
    <property type="entry name" value="LIPOPOLYSACCHARIDE CHOLINEPHOSPHOTRANSFERASE LICD"/>
    <property type="match status" value="1"/>
</dbReference>
<evidence type="ECO:0000313" key="3">
    <source>
        <dbReference type="Proteomes" id="UP000010433"/>
    </source>
</evidence>
<comment type="caution">
    <text evidence="2">The sequence shown here is derived from an EMBL/GenBank/DDBJ whole genome shotgun (WGS) entry which is preliminary data.</text>
</comment>
<dbReference type="Pfam" id="PF04991">
    <property type="entry name" value="LicD"/>
    <property type="match status" value="1"/>
</dbReference>
<evidence type="ECO:0000313" key="2">
    <source>
        <dbReference type="EMBL" id="EKX96116.1"/>
    </source>
</evidence>
<dbReference type="HOGENOM" id="CLU_075543_1_0_10"/>
<dbReference type="InterPro" id="IPR007074">
    <property type="entry name" value="LicD/FKTN/FKRP_NTP_transf"/>
</dbReference>
<dbReference type="Proteomes" id="UP000010433">
    <property type="component" value="Unassembled WGS sequence"/>
</dbReference>
<dbReference type="InterPro" id="IPR052942">
    <property type="entry name" value="LPS_cholinephosphotransferase"/>
</dbReference>
<proteinExistence type="predicted"/>
<evidence type="ECO:0000259" key="1">
    <source>
        <dbReference type="Pfam" id="PF04991"/>
    </source>
</evidence>
<dbReference type="STRING" id="1127699.HMPREF9151_02518"/>
<keyword evidence="3" id="KW-1185">Reference proteome</keyword>
<dbReference type="RefSeq" id="WP_009161378.1">
    <property type="nucleotide sequence ID" value="NZ_KB290963.1"/>
</dbReference>